<dbReference type="Pfam" id="PF01546">
    <property type="entry name" value="Peptidase_M20"/>
    <property type="match status" value="1"/>
</dbReference>
<dbReference type="PANTHER" id="PTHR32494">
    <property type="entry name" value="ALLANTOATE DEIMINASE-RELATED"/>
    <property type="match status" value="1"/>
</dbReference>
<feature type="binding site" evidence="3">
    <location>
        <position position="94"/>
    </location>
    <ligand>
        <name>Zn(2+)</name>
        <dbReference type="ChEBI" id="CHEBI:29105"/>
        <label>2</label>
    </ligand>
</feature>
<feature type="binding site" evidence="3">
    <location>
        <position position="94"/>
    </location>
    <ligand>
        <name>Zn(2+)</name>
        <dbReference type="ChEBI" id="CHEBI:29105"/>
        <label>1</label>
    </ligand>
</feature>
<dbReference type="InterPro" id="IPR036264">
    <property type="entry name" value="Bact_exopeptidase_dim_dom"/>
</dbReference>
<reference evidence="5" key="1">
    <citation type="submission" date="2019-09" db="EMBL/GenBank/DDBJ databases">
        <title>In-depth cultivation of the pig gut microbiome towards novel bacterial diversity and tailored functional studies.</title>
        <authorList>
            <person name="Wylensek D."/>
            <person name="Hitch T.C.A."/>
            <person name="Clavel T."/>
        </authorList>
    </citation>
    <scope>NUCLEOTIDE SEQUENCE</scope>
    <source>
        <strain evidence="5">RF-744-FAT-WT-3</strain>
    </source>
</reference>
<dbReference type="InterPro" id="IPR010158">
    <property type="entry name" value="Amidase_Cbmase"/>
</dbReference>
<dbReference type="NCBIfam" id="TIGR01879">
    <property type="entry name" value="hydantase"/>
    <property type="match status" value="1"/>
</dbReference>
<evidence type="ECO:0000256" key="1">
    <source>
        <dbReference type="ARBA" id="ARBA00006153"/>
    </source>
</evidence>
<feature type="binding site" evidence="3">
    <location>
        <position position="129"/>
    </location>
    <ligand>
        <name>Zn(2+)</name>
        <dbReference type="ChEBI" id="CHEBI:29105"/>
        <label>2</label>
    </ligand>
</feature>
<sequence length="419" mass="46044">MMKEKIDIQRLKGWIDEIDTFNQTPGEGTTRPVYSKEDMEARAYVRKEMEKIGLEVSQDCAGNIYGVLPGRDRNLAPVWTGSHIDTVPNGGKFDGLAGVFSGMEALRVIRESGKRPLRDLSVNVYSGEEMSRYGACCIGSRSIVGRLRKSDLQSHVGPDGISLFRAMEQAGLHVENFEKEFPRKEPVYASLELHIEQNGKLEAAGIPVGIVTGICAPTNLEYEVTGVQSHAGGTSMKDRRDAYMAAAEISLLAERLARESDSPYITATVGDMRIEPGAANVIPGKAVFPLDIRSIRMEDKDKMLDGLRTGIKEIALERGVSVSESMMNHDKPVMCDPHLREIIRAAADQMKIPAMDIVSGPYHDSLMLGDITRVGMIFVPSRDGISHNRAEWTDIRDIGAGTAVLADALWTLGNEERVE</sequence>
<protein>
    <submittedName>
        <fullName evidence="5">M20 family metallo-hydrolase</fullName>
    </submittedName>
</protein>
<dbReference type="InterPro" id="IPR011650">
    <property type="entry name" value="Peptidase_M20_dimer"/>
</dbReference>
<dbReference type="CDD" id="cd03884">
    <property type="entry name" value="M20_bAS"/>
    <property type="match status" value="1"/>
</dbReference>
<gene>
    <name evidence="5" type="ORF">FYJ66_08640</name>
</gene>
<evidence type="ECO:0000313" key="5">
    <source>
        <dbReference type="EMBL" id="MST69644.1"/>
    </source>
</evidence>
<evidence type="ECO:0000256" key="2">
    <source>
        <dbReference type="ARBA" id="ARBA00022801"/>
    </source>
</evidence>
<comment type="similarity">
    <text evidence="1">Belongs to the peptidase M20 family.</text>
</comment>
<dbReference type="RefSeq" id="WP_154573107.1">
    <property type="nucleotide sequence ID" value="NZ_VUNB01000007.1"/>
</dbReference>
<dbReference type="InterPro" id="IPR002933">
    <property type="entry name" value="Peptidase_M20"/>
</dbReference>
<dbReference type="Gene3D" id="3.40.630.10">
    <property type="entry name" value="Zn peptidases"/>
    <property type="match status" value="1"/>
</dbReference>
<proteinExistence type="inferred from homology"/>
<name>A0A6A8MCC2_9FIRM</name>
<dbReference type="SUPFAM" id="SSF55031">
    <property type="entry name" value="Bacterial exopeptidase dimerisation domain"/>
    <property type="match status" value="1"/>
</dbReference>
<keyword evidence="3" id="KW-0862">Zinc</keyword>
<dbReference type="SUPFAM" id="SSF53187">
    <property type="entry name" value="Zn-dependent exopeptidases"/>
    <property type="match status" value="1"/>
</dbReference>
<evidence type="ECO:0000256" key="3">
    <source>
        <dbReference type="PIRSR" id="PIRSR001235-1"/>
    </source>
</evidence>
<accession>A0A6A8MCC2</accession>
<dbReference type="Gene3D" id="3.30.70.360">
    <property type="match status" value="1"/>
</dbReference>
<dbReference type="GO" id="GO:0016813">
    <property type="term" value="F:hydrolase activity, acting on carbon-nitrogen (but not peptide) bonds, in linear amidines"/>
    <property type="evidence" value="ECO:0007669"/>
    <property type="project" value="InterPro"/>
</dbReference>
<dbReference type="PIRSF" id="PIRSF001235">
    <property type="entry name" value="Amidase_carbamoylase"/>
    <property type="match status" value="1"/>
</dbReference>
<comment type="caution">
    <text evidence="5">The sequence shown here is derived from an EMBL/GenBank/DDBJ whole genome shotgun (WGS) entry which is preliminary data.</text>
</comment>
<feature type="binding site" evidence="3">
    <location>
        <position position="83"/>
    </location>
    <ligand>
        <name>Zn(2+)</name>
        <dbReference type="ChEBI" id="CHEBI:29105"/>
        <label>1</label>
    </ligand>
</feature>
<organism evidence="5">
    <name type="scientific">Baileyella intestinalis</name>
    <dbReference type="NCBI Taxonomy" id="2606709"/>
    <lineage>
        <taxon>Bacteria</taxon>
        <taxon>Bacillati</taxon>
        <taxon>Bacillota</taxon>
        <taxon>Clostridia</taxon>
        <taxon>Peptostreptococcales</taxon>
        <taxon>Anaerovoracaceae</taxon>
        <taxon>Baileyella</taxon>
    </lineage>
</organism>
<dbReference type="PANTHER" id="PTHR32494:SF5">
    <property type="entry name" value="ALLANTOATE AMIDOHYDROLASE"/>
    <property type="match status" value="1"/>
</dbReference>
<dbReference type="EMBL" id="VUNB01000007">
    <property type="protein sequence ID" value="MST69644.1"/>
    <property type="molecule type" value="Genomic_DNA"/>
</dbReference>
<dbReference type="GO" id="GO:0046872">
    <property type="term" value="F:metal ion binding"/>
    <property type="evidence" value="ECO:0007669"/>
    <property type="project" value="UniProtKB-KW"/>
</dbReference>
<dbReference type="NCBIfam" id="NF006771">
    <property type="entry name" value="PRK09290.1-5"/>
    <property type="match status" value="1"/>
</dbReference>
<feature type="binding site" evidence="3">
    <location>
        <position position="194"/>
    </location>
    <ligand>
        <name>Zn(2+)</name>
        <dbReference type="ChEBI" id="CHEBI:29105"/>
        <label>1</label>
    </ligand>
</feature>
<keyword evidence="3" id="KW-0479">Metal-binding</keyword>
<keyword evidence="2 5" id="KW-0378">Hydrolase</keyword>
<dbReference type="AlphaFoldDB" id="A0A6A8MCC2"/>
<feature type="domain" description="Peptidase M20 dimerisation" evidence="4">
    <location>
        <begin position="222"/>
        <end position="315"/>
    </location>
</feature>
<dbReference type="Pfam" id="PF07687">
    <property type="entry name" value="M20_dimer"/>
    <property type="match status" value="1"/>
</dbReference>
<feature type="binding site" evidence="3">
    <location>
        <position position="387"/>
    </location>
    <ligand>
        <name>Zn(2+)</name>
        <dbReference type="ChEBI" id="CHEBI:29105"/>
        <label>2</label>
    </ligand>
</feature>
<evidence type="ECO:0000259" key="4">
    <source>
        <dbReference type="Pfam" id="PF07687"/>
    </source>
</evidence>
<comment type="cofactor">
    <cofactor evidence="3">
        <name>Zn(2+)</name>
        <dbReference type="ChEBI" id="CHEBI:29105"/>
    </cofactor>
    <text evidence="3">Binds 2 Zn(2+) ions per subunit.</text>
</comment>